<evidence type="ECO:0000313" key="1">
    <source>
        <dbReference type="EMBL" id="JAE39797.1"/>
    </source>
</evidence>
<name>A0A0A9HSU6_ARUDO</name>
<protein>
    <submittedName>
        <fullName evidence="1">Uncharacterized protein</fullName>
    </submittedName>
</protein>
<dbReference type="AlphaFoldDB" id="A0A0A9HSU6"/>
<dbReference type="PROSITE" id="PS51257">
    <property type="entry name" value="PROKAR_LIPOPROTEIN"/>
    <property type="match status" value="1"/>
</dbReference>
<sequence length="62" mass="7051">MHRNSSVAYSPVLVSCYHLRHKSVIASLGTEAAPFHLFQFNMKVFLGIGKVYTYLYLSRLMG</sequence>
<reference evidence="1" key="2">
    <citation type="journal article" date="2015" name="Data Brief">
        <title>Shoot transcriptome of the giant reed, Arundo donax.</title>
        <authorList>
            <person name="Barrero R.A."/>
            <person name="Guerrero F.D."/>
            <person name="Moolhuijzen P."/>
            <person name="Goolsby J.A."/>
            <person name="Tidwell J."/>
            <person name="Bellgard S.E."/>
            <person name="Bellgard M.I."/>
        </authorList>
    </citation>
    <scope>NUCLEOTIDE SEQUENCE</scope>
    <source>
        <tissue evidence="1">Shoot tissue taken approximately 20 cm above the soil surface</tissue>
    </source>
</reference>
<accession>A0A0A9HSU6</accession>
<proteinExistence type="predicted"/>
<reference evidence="1" key="1">
    <citation type="submission" date="2014-09" db="EMBL/GenBank/DDBJ databases">
        <authorList>
            <person name="Magalhaes I.L.F."/>
            <person name="Oliveira U."/>
            <person name="Santos F.R."/>
            <person name="Vidigal T.H.D.A."/>
            <person name="Brescovit A.D."/>
            <person name="Santos A.J."/>
        </authorList>
    </citation>
    <scope>NUCLEOTIDE SEQUENCE</scope>
    <source>
        <tissue evidence="1">Shoot tissue taken approximately 20 cm above the soil surface</tissue>
    </source>
</reference>
<dbReference type="EMBL" id="GBRH01158099">
    <property type="protein sequence ID" value="JAE39797.1"/>
    <property type="molecule type" value="Transcribed_RNA"/>
</dbReference>
<organism evidence="1">
    <name type="scientific">Arundo donax</name>
    <name type="common">Giant reed</name>
    <name type="synonym">Donax arundinaceus</name>
    <dbReference type="NCBI Taxonomy" id="35708"/>
    <lineage>
        <taxon>Eukaryota</taxon>
        <taxon>Viridiplantae</taxon>
        <taxon>Streptophyta</taxon>
        <taxon>Embryophyta</taxon>
        <taxon>Tracheophyta</taxon>
        <taxon>Spermatophyta</taxon>
        <taxon>Magnoliopsida</taxon>
        <taxon>Liliopsida</taxon>
        <taxon>Poales</taxon>
        <taxon>Poaceae</taxon>
        <taxon>PACMAD clade</taxon>
        <taxon>Arundinoideae</taxon>
        <taxon>Arundineae</taxon>
        <taxon>Arundo</taxon>
    </lineage>
</organism>